<dbReference type="PANTHER" id="PTHR32385:SF15">
    <property type="entry name" value="INOSITOL PHOSPHOCERAMIDE MANNOSYLTRANSFERASE 1"/>
    <property type="match status" value="1"/>
</dbReference>
<accession>I0Z936</accession>
<dbReference type="GO" id="GO:0016020">
    <property type="term" value="C:membrane"/>
    <property type="evidence" value="ECO:0007669"/>
    <property type="project" value="GOC"/>
</dbReference>
<evidence type="ECO:0000313" key="3">
    <source>
        <dbReference type="Proteomes" id="UP000007264"/>
    </source>
</evidence>
<dbReference type="Gene3D" id="3.90.550.20">
    <property type="match status" value="1"/>
</dbReference>
<reference evidence="2 3" key="1">
    <citation type="journal article" date="2012" name="Genome Biol.">
        <title>The genome of the polar eukaryotic microalga coccomyxa subellipsoidea reveals traits of cold adaptation.</title>
        <authorList>
            <person name="Blanc G."/>
            <person name="Agarkova I."/>
            <person name="Grimwood J."/>
            <person name="Kuo A."/>
            <person name="Brueggeman A."/>
            <person name="Dunigan D."/>
            <person name="Gurnon J."/>
            <person name="Ladunga I."/>
            <person name="Lindquist E."/>
            <person name="Lucas S."/>
            <person name="Pangilinan J."/>
            <person name="Proschold T."/>
            <person name="Salamov A."/>
            <person name="Schmutz J."/>
            <person name="Weeks D."/>
            <person name="Yamada T."/>
            <person name="Claverie J.M."/>
            <person name="Grigoriev I."/>
            <person name="Van Etten J."/>
            <person name="Lomsadze A."/>
            <person name="Borodovsky M."/>
        </authorList>
    </citation>
    <scope>NUCLEOTIDE SEQUENCE [LARGE SCALE GENOMIC DNA]</scope>
    <source>
        <strain evidence="2 3">C-169</strain>
    </source>
</reference>
<organism evidence="2 3">
    <name type="scientific">Coccomyxa subellipsoidea (strain C-169)</name>
    <name type="common">Green microalga</name>
    <dbReference type="NCBI Taxonomy" id="574566"/>
    <lineage>
        <taxon>Eukaryota</taxon>
        <taxon>Viridiplantae</taxon>
        <taxon>Chlorophyta</taxon>
        <taxon>core chlorophytes</taxon>
        <taxon>Trebouxiophyceae</taxon>
        <taxon>Trebouxiophyceae incertae sedis</taxon>
        <taxon>Coccomyxaceae</taxon>
        <taxon>Coccomyxa</taxon>
        <taxon>Coccomyxa subellipsoidea</taxon>
    </lineage>
</organism>
<dbReference type="InterPro" id="IPR051706">
    <property type="entry name" value="Glycosyltransferase_domain"/>
</dbReference>
<dbReference type="GO" id="GO:0051999">
    <property type="term" value="P:mannosyl-inositol phosphorylceramide biosynthetic process"/>
    <property type="evidence" value="ECO:0007669"/>
    <property type="project" value="TreeGrafter"/>
</dbReference>
<dbReference type="eggNOG" id="ENOG502SX2G">
    <property type="taxonomic scope" value="Eukaryota"/>
</dbReference>
<gene>
    <name evidence="2" type="ORF">COCSUDRAFT_38902</name>
</gene>
<comment type="caution">
    <text evidence="2">The sequence shown here is derived from an EMBL/GenBank/DDBJ whole genome shotgun (WGS) entry which is preliminary data.</text>
</comment>
<dbReference type="PANTHER" id="PTHR32385">
    <property type="entry name" value="MANNOSYL PHOSPHORYLINOSITOL CERAMIDE SYNTHASE"/>
    <property type="match status" value="1"/>
</dbReference>
<keyword evidence="3" id="KW-1185">Reference proteome</keyword>
<dbReference type="KEGG" id="csl:COCSUDRAFT_38902"/>
<dbReference type="GO" id="GO:0000030">
    <property type="term" value="F:mannosyltransferase activity"/>
    <property type="evidence" value="ECO:0007669"/>
    <property type="project" value="TreeGrafter"/>
</dbReference>
<dbReference type="SUPFAM" id="SSF53448">
    <property type="entry name" value="Nucleotide-diphospho-sugar transferases"/>
    <property type="match status" value="1"/>
</dbReference>
<dbReference type="RefSeq" id="XP_005651699.1">
    <property type="nucleotide sequence ID" value="XM_005651642.1"/>
</dbReference>
<dbReference type="EMBL" id="AGSI01000001">
    <property type="protein sequence ID" value="EIE27155.1"/>
    <property type="molecule type" value="Genomic_DNA"/>
</dbReference>
<evidence type="ECO:0000313" key="2">
    <source>
        <dbReference type="EMBL" id="EIE27155.1"/>
    </source>
</evidence>
<dbReference type="InterPro" id="IPR007577">
    <property type="entry name" value="GlycoTrfase_DXD_sugar-bd_CS"/>
</dbReference>
<dbReference type="GeneID" id="17045170"/>
<keyword evidence="1" id="KW-0808">Transferase</keyword>
<name>I0Z936_COCSC</name>
<evidence type="ECO:0000256" key="1">
    <source>
        <dbReference type="ARBA" id="ARBA00022679"/>
    </source>
</evidence>
<dbReference type="AlphaFoldDB" id="I0Z936"/>
<dbReference type="Proteomes" id="UP000007264">
    <property type="component" value="Unassembled WGS sequence"/>
</dbReference>
<sequence length="349" mass="38579">MAPPAGLLPFAAVGQWYLAALRTGALIGAQGAAPAAAKPHRGKVELKQRSEKEDAIDADAFLKGVHKLDLQPEQYRGKTGGSIPKILHHIFLDGEAEYDKEVEAAKAVGSGFRREWRDSCVSNHSDWKYMFWDKAAALAFLRAHYPWYISTFLSYPKVVLQGAFPLSAPPGDALRPFLLHAFGGMYLDLDVQCFRPSDPWLAGADLVLQSEYKEQRDVVNSVMASVPGHPFWKFIIGQMLSKMEGARGMVNSDIILESTGPRLYSAVFQLYATQTQLSGSTFVGGFQVDNSNVRVYGLGHWFVPCEWNDQVCHQAMALGVHEGRMPEALAGYHQYSGSWLSTVRNGKKV</sequence>
<protein>
    <submittedName>
        <fullName evidence="2">Uncharacterized protein</fullName>
    </submittedName>
</protein>
<dbReference type="InterPro" id="IPR029044">
    <property type="entry name" value="Nucleotide-diphossugar_trans"/>
</dbReference>
<proteinExistence type="predicted"/>
<dbReference type="Pfam" id="PF04488">
    <property type="entry name" value="Gly_transf_sug"/>
    <property type="match status" value="1"/>
</dbReference>
<dbReference type="OrthoDB" id="3647at2759"/>